<keyword evidence="5" id="KW-1185">Reference proteome</keyword>
<name>A0A8S0WVF9_9FIRM</name>
<evidence type="ECO:0000259" key="1">
    <source>
        <dbReference type="Pfam" id="PF00534"/>
    </source>
</evidence>
<dbReference type="PANTHER" id="PTHR45947:SF3">
    <property type="entry name" value="SULFOQUINOVOSYL TRANSFERASE SQD2"/>
    <property type="match status" value="1"/>
</dbReference>
<keyword evidence="3" id="KW-0808">Transferase</keyword>
<dbReference type="GO" id="GO:0016757">
    <property type="term" value="F:glycosyltransferase activity"/>
    <property type="evidence" value="ECO:0007669"/>
    <property type="project" value="UniProtKB-KW"/>
</dbReference>
<reference evidence="3" key="2">
    <citation type="submission" date="2020-01" db="EMBL/GenBank/DDBJ databases">
        <authorList>
            <person name="Hornung B."/>
        </authorList>
    </citation>
    <scope>NUCLEOTIDE SEQUENCE</scope>
    <source>
        <strain evidence="3">PacBioINE</strain>
    </source>
</reference>
<dbReference type="Gene3D" id="3.40.50.2000">
    <property type="entry name" value="Glycogen Phosphorylase B"/>
    <property type="match status" value="2"/>
</dbReference>
<dbReference type="PANTHER" id="PTHR45947">
    <property type="entry name" value="SULFOQUINOVOSYL TRANSFERASE SQD2"/>
    <property type="match status" value="1"/>
</dbReference>
<evidence type="ECO:0000313" key="3">
    <source>
        <dbReference type="EMBL" id="CAA7599561.1"/>
    </source>
</evidence>
<dbReference type="Pfam" id="PF13439">
    <property type="entry name" value="Glyco_transf_4"/>
    <property type="match status" value="1"/>
</dbReference>
<sequence>MMKVALVHDWLTNMGGAERVLCVLRELFPEAPIYTTLFEPEKLADCLAQADVRTSFLQRLPRWLRRHQRLLPWMPYAFEQFDLSGYDLVISSSHACAKGVLTRPETLHVCYCYTPMRYAWDMYYDYVHTLHGPKRWLAAWSLHRIRLWDYISAQRVDRFVAISRSVAARIRKHYGAASSVLAPPVDLSRFRADEPREDYYVVVSRLVSYKRVDLAVEACLRLQRRLLVIGVGPEEEALKRKCPTGADIRFLGWQSEEAVADCLARAKGFLFPGEEDFGLTMVEALASGCPVVAYNRGGALDILRDGETGILFAEQSVAGLEEGIVRLERSLAGADGAFRPERLRAEAERFGKEKFKEAFTKLIEGMV</sequence>
<dbReference type="EMBL" id="LR746496">
    <property type="protein sequence ID" value="CAA7599561.1"/>
    <property type="molecule type" value="Genomic_DNA"/>
</dbReference>
<evidence type="ECO:0000313" key="5">
    <source>
        <dbReference type="Proteomes" id="UP001071230"/>
    </source>
</evidence>
<dbReference type="SUPFAM" id="SSF53756">
    <property type="entry name" value="UDP-Glycosyltransferase/glycogen phosphorylase"/>
    <property type="match status" value="1"/>
</dbReference>
<dbReference type="EMBL" id="CDGJ01000065">
    <property type="protein sequence ID" value="CEJ07756.1"/>
    <property type="molecule type" value="Genomic_DNA"/>
</dbReference>
<dbReference type="InterPro" id="IPR050194">
    <property type="entry name" value="Glycosyltransferase_grp1"/>
</dbReference>
<evidence type="ECO:0000313" key="4">
    <source>
        <dbReference type="EMBL" id="CEJ07756.1"/>
    </source>
</evidence>
<dbReference type="Proteomes" id="UP000836597">
    <property type="component" value="Chromosome"/>
</dbReference>
<dbReference type="RefSeq" id="WP_240983351.1">
    <property type="nucleotide sequence ID" value="NZ_CDGJ01000065.1"/>
</dbReference>
<dbReference type="KEGG" id="aacx:DEACI_0187"/>
<dbReference type="Pfam" id="PF00534">
    <property type="entry name" value="Glycos_transf_1"/>
    <property type="match status" value="1"/>
</dbReference>
<dbReference type="EC" id="2.4.1.-" evidence="3"/>
<feature type="domain" description="Glycosyl transferase family 1" evidence="1">
    <location>
        <begin position="196"/>
        <end position="328"/>
    </location>
</feature>
<proteinExistence type="predicted"/>
<dbReference type="InterPro" id="IPR028098">
    <property type="entry name" value="Glyco_trans_4-like_N"/>
</dbReference>
<protein>
    <submittedName>
        <fullName evidence="3 4">Glycosyltransferase</fullName>
        <ecNumber evidence="3">2.4.1.-</ecNumber>
    </submittedName>
</protein>
<dbReference type="Proteomes" id="UP001071230">
    <property type="component" value="Unassembled WGS sequence"/>
</dbReference>
<organism evidence="3">
    <name type="scientific">Acididesulfobacillus acetoxydans</name>
    <dbReference type="NCBI Taxonomy" id="1561005"/>
    <lineage>
        <taxon>Bacteria</taxon>
        <taxon>Bacillati</taxon>
        <taxon>Bacillota</taxon>
        <taxon>Clostridia</taxon>
        <taxon>Eubacteriales</taxon>
        <taxon>Peptococcaceae</taxon>
        <taxon>Acididesulfobacillus</taxon>
    </lineage>
</organism>
<feature type="domain" description="Glycosyltransferase subfamily 4-like N-terminal" evidence="2">
    <location>
        <begin position="14"/>
        <end position="189"/>
    </location>
</feature>
<accession>A0A8S0WVF9</accession>
<gene>
    <name evidence="3" type="ORF">DEACI_0187</name>
    <name evidence="4" type="ORF">DEACI_2222</name>
</gene>
<keyword evidence="3" id="KW-0328">Glycosyltransferase</keyword>
<dbReference type="InterPro" id="IPR001296">
    <property type="entry name" value="Glyco_trans_1"/>
</dbReference>
<dbReference type="AlphaFoldDB" id="A0A8S0WVF9"/>
<evidence type="ECO:0000259" key="2">
    <source>
        <dbReference type="Pfam" id="PF13439"/>
    </source>
</evidence>
<reference evidence="4" key="1">
    <citation type="submission" date="2014-11" db="EMBL/GenBank/DDBJ databases">
        <authorList>
            <person name="Hornung B.V."/>
        </authorList>
    </citation>
    <scope>NUCLEOTIDE SEQUENCE</scope>
    <source>
        <strain evidence="4">INE</strain>
    </source>
</reference>